<dbReference type="RefSeq" id="XP_032104104.1">
    <property type="nucleotide sequence ID" value="XM_032248213.1"/>
</dbReference>
<dbReference type="GO" id="GO:0000981">
    <property type="term" value="F:DNA-binding transcription factor activity, RNA polymerase II-specific"/>
    <property type="evidence" value="ECO:0007669"/>
    <property type="project" value="TreeGrafter"/>
</dbReference>
<dbReference type="GeneID" id="116530195"/>
<reference evidence="13" key="1">
    <citation type="submission" date="2025-08" db="UniProtKB">
        <authorList>
            <consortium name="RefSeq"/>
        </authorList>
    </citation>
    <scope>IDENTIFICATION</scope>
    <source>
        <tissue evidence="13">Blood</tissue>
    </source>
</reference>
<dbReference type="CTD" id="5075"/>
<dbReference type="InterPro" id="IPR043565">
    <property type="entry name" value="PAX_fam"/>
</dbReference>
<evidence type="ECO:0000256" key="5">
    <source>
        <dbReference type="ARBA" id="ARBA00022473"/>
    </source>
</evidence>
<dbReference type="AlphaFoldDB" id="A0A6J3FEI6"/>
<dbReference type="InterPro" id="IPR001523">
    <property type="entry name" value="Paired_dom"/>
</dbReference>
<dbReference type="CDD" id="cd00131">
    <property type="entry name" value="PAX"/>
    <property type="match status" value="1"/>
</dbReference>
<keyword evidence="8" id="KW-0238">DNA-binding</keyword>
<comment type="function">
    <text evidence="1">Transcription factor required for normal development of thymus, parathyroid glands, ultimobranchial bodies, teeth, skeletal elements of skull and larynx as well as distal limbs.</text>
</comment>
<keyword evidence="7" id="KW-0805">Transcription regulation</keyword>
<proteinExistence type="predicted"/>
<dbReference type="Gene3D" id="1.10.10.10">
    <property type="entry name" value="Winged helix-like DNA-binding domain superfamily/Winged helix DNA-binding domain"/>
    <property type="match status" value="2"/>
</dbReference>
<comment type="subunit">
    <text evidence="3">Interacts with KDM5B.</text>
</comment>
<dbReference type="SUPFAM" id="SSF46689">
    <property type="entry name" value="Homeodomain-like"/>
    <property type="match status" value="1"/>
</dbReference>
<evidence type="ECO:0000256" key="6">
    <source>
        <dbReference type="ARBA" id="ARBA00022724"/>
    </source>
</evidence>
<keyword evidence="5" id="KW-0217">Developmental protein</keyword>
<keyword evidence="10" id="KW-0539">Nucleus</keyword>
<evidence type="ECO:0000256" key="10">
    <source>
        <dbReference type="ARBA" id="ARBA00023242"/>
    </source>
</evidence>
<dbReference type="InterPro" id="IPR043182">
    <property type="entry name" value="PAIRED_DNA-bd_dom"/>
</dbReference>
<dbReference type="PROSITE" id="PS51057">
    <property type="entry name" value="PAIRED_2"/>
    <property type="match status" value="1"/>
</dbReference>
<comment type="subcellular location">
    <subcellularLocation>
        <location evidence="2">Nucleus</location>
    </subcellularLocation>
</comment>
<dbReference type="FunFam" id="1.10.10.10:FF:000084">
    <property type="entry name" value="paired box protein Pax-9"/>
    <property type="match status" value="1"/>
</dbReference>
<keyword evidence="9" id="KW-0804">Transcription</keyword>
<feature type="domain" description="Paired" evidence="11">
    <location>
        <begin position="146"/>
        <end position="272"/>
    </location>
</feature>
<evidence type="ECO:0000313" key="13">
    <source>
        <dbReference type="RefSeq" id="XP_032104104.1"/>
    </source>
</evidence>
<gene>
    <name evidence="13" type="primary">PAX1</name>
</gene>
<keyword evidence="6" id="KW-0563">Paired box</keyword>
<dbReference type="InterPro" id="IPR009057">
    <property type="entry name" value="Homeodomain-like_sf"/>
</dbReference>
<dbReference type="GO" id="GO:0005634">
    <property type="term" value="C:nucleus"/>
    <property type="evidence" value="ECO:0007669"/>
    <property type="project" value="UniProtKB-SubCell"/>
</dbReference>
<dbReference type="InterPro" id="IPR036388">
    <property type="entry name" value="WH-like_DNA-bd_sf"/>
</dbReference>
<evidence type="ECO:0000256" key="8">
    <source>
        <dbReference type="ARBA" id="ARBA00023125"/>
    </source>
</evidence>
<dbReference type="PANTHER" id="PTHR45636:SF15">
    <property type="entry name" value="PAIRED BOX PROTEIN PAX-1"/>
    <property type="match status" value="1"/>
</dbReference>
<name>A0A6J3FEI6_SAPAP</name>
<evidence type="ECO:0000256" key="2">
    <source>
        <dbReference type="ARBA" id="ARBA00004123"/>
    </source>
</evidence>
<organism evidence="12 13">
    <name type="scientific">Sapajus apella</name>
    <name type="common">Brown-capped capuchin</name>
    <name type="synonym">Cebus apella</name>
    <dbReference type="NCBI Taxonomy" id="9515"/>
    <lineage>
        <taxon>Eukaryota</taxon>
        <taxon>Metazoa</taxon>
        <taxon>Chordata</taxon>
        <taxon>Craniata</taxon>
        <taxon>Vertebrata</taxon>
        <taxon>Euteleostomi</taxon>
        <taxon>Mammalia</taxon>
        <taxon>Eutheria</taxon>
        <taxon>Euarchontoglires</taxon>
        <taxon>Primates</taxon>
        <taxon>Haplorrhini</taxon>
        <taxon>Platyrrhini</taxon>
        <taxon>Cebidae</taxon>
        <taxon>Cebinae</taxon>
        <taxon>Sapajus</taxon>
    </lineage>
</organism>
<sequence>MQESVSRHTALYLPARRPAQRWTLTLTPPASWAAAAAPELSRTAPGPARATPAPGSWLARALWKFERARRATTRRAPLSGSSTPSPIRRRTQAVCPWTPSCLGTHRSPLEVRLGAVPRPAWGPLANPPGVFSPSCSLFSGASVEQTYGEVNQLGGVFVNGRPLPNAIRLRIVELAQLGIRPCDISRQLRVSHGCVSKILARYNETGSILPGAIGGSKPRVTTPNVVKHIRDYKQGDPGIFAWEIRDRLLADGVCDKYNVPSVSSISRILRNKIGSLAQPGPYEASKQPPSQPTLPYNHIYQYPYPSPVSPTGTKMGSHPGVPGTAGHVSIPRSWPSAHSVSNILGIRTFMEQTGALAGSEGATYSPKMEDWASVNRPAFPTTPAVNGLEKPALEADIKYTQSASTLSAVGGFLPACAYPPSNQHGVYSAPGGGYLAPGPPWPPAQGPPLAPPGAGVAVHGGELAAAMTFKHPSREA</sequence>
<dbReference type="PROSITE" id="PS00034">
    <property type="entry name" value="PAIRED_1"/>
    <property type="match status" value="1"/>
</dbReference>
<dbReference type="PANTHER" id="PTHR45636">
    <property type="entry name" value="PAIRED BOX PROTEIN PAX-6-RELATED-RELATED"/>
    <property type="match status" value="1"/>
</dbReference>
<evidence type="ECO:0000256" key="1">
    <source>
        <dbReference type="ARBA" id="ARBA00002731"/>
    </source>
</evidence>
<evidence type="ECO:0000256" key="4">
    <source>
        <dbReference type="ARBA" id="ARBA00016206"/>
    </source>
</evidence>
<dbReference type="SMART" id="SM00351">
    <property type="entry name" value="PAX"/>
    <property type="match status" value="1"/>
</dbReference>
<dbReference type="Proteomes" id="UP000504640">
    <property type="component" value="Unplaced"/>
</dbReference>
<dbReference type="FunFam" id="1.10.10.10:FF:000003">
    <property type="entry name" value="Paired box protein Pax-6"/>
    <property type="match status" value="1"/>
</dbReference>
<evidence type="ECO:0000256" key="7">
    <source>
        <dbReference type="ARBA" id="ARBA00023015"/>
    </source>
</evidence>
<accession>A0A6J3FEI6</accession>
<evidence type="ECO:0000259" key="11">
    <source>
        <dbReference type="PROSITE" id="PS51057"/>
    </source>
</evidence>
<dbReference type="PRINTS" id="PR00027">
    <property type="entry name" value="PAIREDBOX"/>
</dbReference>
<dbReference type="GO" id="GO:0000978">
    <property type="term" value="F:RNA polymerase II cis-regulatory region sequence-specific DNA binding"/>
    <property type="evidence" value="ECO:0007669"/>
    <property type="project" value="TreeGrafter"/>
</dbReference>
<evidence type="ECO:0000256" key="3">
    <source>
        <dbReference type="ARBA" id="ARBA00011734"/>
    </source>
</evidence>
<keyword evidence="12" id="KW-1185">Reference proteome</keyword>
<dbReference type="Pfam" id="PF00292">
    <property type="entry name" value="PAX"/>
    <property type="match status" value="1"/>
</dbReference>
<evidence type="ECO:0000256" key="9">
    <source>
        <dbReference type="ARBA" id="ARBA00023163"/>
    </source>
</evidence>
<protein>
    <recommendedName>
        <fullName evidence="4">Paired box protein Pax-9</fullName>
    </recommendedName>
</protein>
<evidence type="ECO:0000313" key="12">
    <source>
        <dbReference type="Proteomes" id="UP000504640"/>
    </source>
</evidence>